<reference evidence="2 3" key="1">
    <citation type="submission" date="2017-10" db="EMBL/GenBank/DDBJ databases">
        <title>Complete Genome Sequence of Mesoplasma entomophilum.</title>
        <authorList>
            <person name="Knight T.F."/>
            <person name="Citino T."/>
            <person name="Rubinstein R."/>
            <person name="Neuschaefer Z."/>
        </authorList>
    </citation>
    <scope>NUCLEOTIDE SEQUENCE [LARGE SCALE GENOMIC DNA]</scope>
    <source>
        <strain evidence="2 3">TAC</strain>
    </source>
</reference>
<dbReference type="RefSeq" id="WP_099651287.1">
    <property type="nucleotide sequence ID" value="NZ_CP024411.1"/>
</dbReference>
<dbReference type="SUPFAM" id="SSF158682">
    <property type="entry name" value="TerB-like"/>
    <property type="match status" value="1"/>
</dbReference>
<dbReference type="KEGG" id="ment:CS528_02470"/>
<name>A0A3S5XZD1_9MOLU</name>
<organism evidence="2 3">
    <name type="scientific">Mesoplasma entomophilum</name>
    <dbReference type="NCBI Taxonomy" id="2149"/>
    <lineage>
        <taxon>Bacteria</taxon>
        <taxon>Bacillati</taxon>
        <taxon>Mycoplasmatota</taxon>
        <taxon>Mollicutes</taxon>
        <taxon>Entomoplasmatales</taxon>
        <taxon>Entomoplasmataceae</taxon>
        <taxon>Mesoplasma</taxon>
    </lineage>
</organism>
<dbReference type="Proteomes" id="UP000232226">
    <property type="component" value="Chromosome"/>
</dbReference>
<dbReference type="EMBL" id="CP024411">
    <property type="protein sequence ID" value="ATQ35613.1"/>
    <property type="molecule type" value="Genomic_DNA"/>
</dbReference>
<dbReference type="AlphaFoldDB" id="A0A3S5XZD1"/>
<proteinExistence type="predicted"/>
<accession>A0A3S5XZD1</accession>
<feature type="region of interest" description="Disordered" evidence="1">
    <location>
        <begin position="29"/>
        <end position="59"/>
    </location>
</feature>
<evidence type="ECO:0000313" key="3">
    <source>
        <dbReference type="Proteomes" id="UP000232226"/>
    </source>
</evidence>
<evidence type="ECO:0000313" key="2">
    <source>
        <dbReference type="EMBL" id="ATQ35613.1"/>
    </source>
</evidence>
<feature type="compositionally biased region" description="Acidic residues" evidence="1">
    <location>
        <begin position="37"/>
        <end position="59"/>
    </location>
</feature>
<gene>
    <name evidence="2" type="ORF">CS528_02470</name>
</gene>
<sequence>MLRRVIKLDENGNEMVDENGQYLFEEIEVPDAKSSDEDSTDSTEDNQVLDESTDSVDEVDEIIEEAADSNPDPVEQKSWRQRLNEFGLTEEQLWGIIQRFRANINAEQALERINALPEEKKQKIIMNLGINLKNKKIN</sequence>
<dbReference type="InterPro" id="IPR029024">
    <property type="entry name" value="TerB-like"/>
</dbReference>
<evidence type="ECO:0000256" key="1">
    <source>
        <dbReference type="SAM" id="MobiDB-lite"/>
    </source>
</evidence>
<protein>
    <submittedName>
        <fullName evidence="2">Uncharacterized protein</fullName>
    </submittedName>
</protein>
<keyword evidence="3" id="KW-1185">Reference proteome</keyword>